<keyword evidence="1" id="KW-1133">Transmembrane helix</keyword>
<dbReference type="Proteomes" id="UP000252477">
    <property type="component" value="Chromosome"/>
</dbReference>
<dbReference type="AlphaFoldDB" id="A0A2Z5IPY5"/>
<protein>
    <submittedName>
        <fullName evidence="2">Uncharacterized protein</fullName>
    </submittedName>
</protein>
<organism evidence="2 3">
    <name type="scientific">[Mycoplasma] phocae</name>
    <dbReference type="NCBI Taxonomy" id="142651"/>
    <lineage>
        <taxon>Bacteria</taxon>
        <taxon>Bacillati</taxon>
        <taxon>Mycoplasmatota</taxon>
        <taxon>Mycoplasmoidales</taxon>
        <taxon>Metamycoplasmataceae</taxon>
        <taxon>Metamycoplasma</taxon>
    </lineage>
</organism>
<dbReference type="OrthoDB" id="402296at2"/>
<name>A0A2Z5IPY5_9BACT</name>
<evidence type="ECO:0000313" key="2">
    <source>
        <dbReference type="EMBL" id="AXE60552.1"/>
    </source>
</evidence>
<dbReference type="KEGG" id="mpho:DA803_00350"/>
<evidence type="ECO:0000256" key="1">
    <source>
        <dbReference type="SAM" id="Phobius"/>
    </source>
</evidence>
<keyword evidence="1" id="KW-0472">Membrane</keyword>
<feature type="transmembrane region" description="Helical" evidence="1">
    <location>
        <begin position="63"/>
        <end position="82"/>
    </location>
</feature>
<evidence type="ECO:0000313" key="3">
    <source>
        <dbReference type="Proteomes" id="UP000252477"/>
    </source>
</evidence>
<feature type="transmembrane region" description="Helical" evidence="1">
    <location>
        <begin position="31"/>
        <end position="57"/>
    </location>
</feature>
<dbReference type="RefSeq" id="WP_114190671.1">
    <property type="nucleotide sequence ID" value="NZ_CP029295.1"/>
</dbReference>
<gene>
    <name evidence="2" type="ORF">DA803_00350</name>
</gene>
<feature type="transmembrane region" description="Helical" evidence="1">
    <location>
        <begin position="235"/>
        <end position="263"/>
    </location>
</feature>
<accession>A0A2Z5IPY5</accession>
<reference evidence="2 3" key="1">
    <citation type="submission" date="2018-05" db="EMBL/GenBank/DDBJ databases">
        <title>Annotation of the Mycoplasma phocidae genome.</title>
        <authorList>
            <person name="Brown D.R."/>
            <person name="Kutish G.F."/>
            <person name="Frasca S.Jr."/>
        </authorList>
    </citation>
    <scope>NUCLEOTIDE SEQUENCE [LARGE SCALE GENOMIC DNA]</scope>
    <source>
        <strain evidence="2 3">105</strain>
    </source>
</reference>
<keyword evidence="3" id="KW-1185">Reference proteome</keyword>
<keyword evidence="1" id="KW-0812">Transmembrane</keyword>
<sequence>MTPNFTVADNFKILFRLSRSENWKKDVTIKVFLAINIISIISFIGILISDIIFYLSTQLNIDAFTWQLLIKILLVFSIFMFNKFQVNRILAKKLNRCTNQDFSYCNCEGYYLINRYINKQKLSRSYVINKILNMLLISAYLFLSVIPFIWRQNLSGDLLSIVYNYSIVFLSKLLIIDLLCSYIININIFGKESKYKINAELGNFINYLYIFIYLVFFGSILLLISYFAAFNQYSIFGIVSLEYATLFTIPIFYIGKFITVLIVMRKEKSKIKYLHAFIPIFVFPEKSIKE</sequence>
<feature type="transmembrane region" description="Helical" evidence="1">
    <location>
        <begin position="131"/>
        <end position="150"/>
    </location>
</feature>
<feature type="transmembrane region" description="Helical" evidence="1">
    <location>
        <begin position="204"/>
        <end position="229"/>
    </location>
</feature>
<feature type="transmembrane region" description="Helical" evidence="1">
    <location>
        <begin position="162"/>
        <end position="184"/>
    </location>
</feature>
<proteinExistence type="predicted"/>
<dbReference type="EMBL" id="CP029295">
    <property type="protein sequence ID" value="AXE60552.1"/>
    <property type="molecule type" value="Genomic_DNA"/>
</dbReference>